<evidence type="ECO:0000256" key="2">
    <source>
        <dbReference type="ARBA" id="ARBA00022679"/>
    </source>
</evidence>
<evidence type="ECO:0000256" key="3">
    <source>
        <dbReference type="SAM" id="Phobius"/>
    </source>
</evidence>
<keyword evidence="3" id="KW-1133">Transmembrane helix</keyword>
<dbReference type="PANTHER" id="PTHR12526:SF629">
    <property type="entry name" value="TEICHURONIC ACID BIOSYNTHESIS GLYCOSYLTRANSFERASE TUAH-RELATED"/>
    <property type="match status" value="1"/>
</dbReference>
<keyword evidence="2" id="KW-0808">Transferase</keyword>
<comment type="caution">
    <text evidence="4">The sequence shown here is derived from an EMBL/GenBank/DDBJ whole genome shotgun (WGS) entry which is preliminary data.</text>
</comment>
<evidence type="ECO:0000313" key="4">
    <source>
        <dbReference type="EMBL" id="OGG29089.1"/>
    </source>
</evidence>
<dbReference type="CDD" id="cd03801">
    <property type="entry name" value="GT4_PimA-like"/>
    <property type="match status" value="1"/>
</dbReference>
<proteinExistence type="predicted"/>
<dbReference type="Proteomes" id="UP000176409">
    <property type="component" value="Unassembled WGS sequence"/>
</dbReference>
<evidence type="ECO:0000313" key="5">
    <source>
        <dbReference type="Proteomes" id="UP000176409"/>
    </source>
</evidence>
<evidence type="ECO:0008006" key="6">
    <source>
        <dbReference type="Google" id="ProtNLM"/>
    </source>
</evidence>
<keyword evidence="3" id="KW-0812">Transmembrane</keyword>
<name>A0A1F6AWM5_9BACT</name>
<evidence type="ECO:0000256" key="1">
    <source>
        <dbReference type="ARBA" id="ARBA00022676"/>
    </source>
</evidence>
<dbReference type="EMBL" id="MFJZ01000058">
    <property type="protein sequence ID" value="OGG29089.1"/>
    <property type="molecule type" value="Genomic_DNA"/>
</dbReference>
<reference evidence="4 5" key="1">
    <citation type="journal article" date="2016" name="Nat. Commun.">
        <title>Thousands of microbial genomes shed light on interconnected biogeochemical processes in an aquifer system.</title>
        <authorList>
            <person name="Anantharaman K."/>
            <person name="Brown C.T."/>
            <person name="Hug L.A."/>
            <person name="Sharon I."/>
            <person name="Castelle C.J."/>
            <person name="Probst A.J."/>
            <person name="Thomas B.C."/>
            <person name="Singh A."/>
            <person name="Wilkins M.J."/>
            <person name="Karaoz U."/>
            <person name="Brodie E.L."/>
            <person name="Williams K.H."/>
            <person name="Hubbard S.S."/>
            <person name="Banfield J.F."/>
        </authorList>
    </citation>
    <scope>NUCLEOTIDE SEQUENCE [LARGE SCALE GENOMIC DNA]</scope>
</reference>
<keyword evidence="3" id="KW-0472">Membrane</keyword>
<dbReference type="Gene3D" id="3.40.50.2000">
    <property type="entry name" value="Glycogen Phosphorylase B"/>
    <property type="match status" value="1"/>
</dbReference>
<dbReference type="PANTHER" id="PTHR12526">
    <property type="entry name" value="GLYCOSYLTRANSFERASE"/>
    <property type="match status" value="1"/>
</dbReference>
<keyword evidence="1" id="KW-0328">Glycosyltransferase</keyword>
<dbReference type="AlphaFoldDB" id="A0A1F6AWM5"/>
<dbReference type="SUPFAM" id="SSF53756">
    <property type="entry name" value="UDP-Glycosyltransferase/glycogen phosphorylase"/>
    <property type="match status" value="1"/>
</dbReference>
<protein>
    <recommendedName>
        <fullName evidence="6">Glycosyl transferase family 1 domain-containing protein</fullName>
    </recommendedName>
</protein>
<accession>A0A1F6AWM5</accession>
<gene>
    <name evidence="4" type="ORF">A2973_00610</name>
</gene>
<dbReference type="Pfam" id="PF13692">
    <property type="entry name" value="Glyco_trans_1_4"/>
    <property type="match status" value="1"/>
</dbReference>
<sequence>MDKLAIIDQMQLSKNSSVLILSHFAKRAEAGGGPPQDIRDYLIPKVNKLYYIEHPFLYSDDHRSSLTIYEDGMVKNLMFTPQIFGPGITIYIIQIIITWYFLLLTKTKFDLCVALDNLNTFTVLPLRKFGLIKKLVFYTIDYMPKRFENKTLNNIYHLIDRIACYHSDNIWILSERMIKARKQNNVDIKRSAPSILLPMGANLSEIKILPGKKIHRHDIVYVGYLTEKQGVQLVLKSLPKIISKIPDLKFIIIGQGEYEQKLRELSNNLNINDHVIFKGFVDNHKQVNNILCKSAIGVAPYPPILNNYTFYTDPGKPKLYLGCGLPVVITDLPAIAHVIQSAHAGLIVDYTVNSIAEALVTLLSDDRLYNMFRKNAIELSKQYDTNSLISEAFGKIN</sequence>
<dbReference type="GO" id="GO:0016757">
    <property type="term" value="F:glycosyltransferase activity"/>
    <property type="evidence" value="ECO:0007669"/>
    <property type="project" value="UniProtKB-KW"/>
</dbReference>
<dbReference type="STRING" id="1798396.A2973_00610"/>
<organism evidence="4 5">
    <name type="scientific">Candidatus Gottesmanbacteria bacterium RIFCSPLOWO2_01_FULL_49_10</name>
    <dbReference type="NCBI Taxonomy" id="1798396"/>
    <lineage>
        <taxon>Bacteria</taxon>
        <taxon>Candidatus Gottesmaniibacteriota</taxon>
    </lineage>
</organism>
<feature type="transmembrane region" description="Helical" evidence="3">
    <location>
        <begin position="83"/>
        <end position="102"/>
    </location>
</feature>